<dbReference type="InterPro" id="IPR041115">
    <property type="entry name" value="SLATT_5"/>
</dbReference>
<organism evidence="3 4">
    <name type="scientific">Halanaerobacter jeridensis</name>
    <dbReference type="NCBI Taxonomy" id="706427"/>
    <lineage>
        <taxon>Bacteria</taxon>
        <taxon>Bacillati</taxon>
        <taxon>Bacillota</taxon>
        <taxon>Clostridia</taxon>
        <taxon>Halanaerobiales</taxon>
        <taxon>Halobacteroidaceae</taxon>
        <taxon>Halanaerobacter</taxon>
    </lineage>
</organism>
<reference evidence="3" key="1">
    <citation type="submission" date="2021-01" db="EMBL/GenBank/DDBJ databases">
        <title>Genomic Encyclopedia of Type Strains, Phase IV (KMG-IV): sequencing the most valuable type-strain genomes for metagenomic binning, comparative biology and taxonomic classification.</title>
        <authorList>
            <person name="Goeker M."/>
        </authorList>
    </citation>
    <scope>NUCLEOTIDE SEQUENCE</scope>
    <source>
        <strain evidence="3">DSM 23230</strain>
    </source>
</reference>
<dbReference type="Proteomes" id="UP000774000">
    <property type="component" value="Unassembled WGS sequence"/>
</dbReference>
<keyword evidence="1" id="KW-0472">Membrane</keyword>
<proteinExistence type="predicted"/>
<evidence type="ECO:0000259" key="2">
    <source>
        <dbReference type="Pfam" id="PF18160"/>
    </source>
</evidence>
<feature type="domain" description="SMODS and SLOG-associating 2TM effector" evidence="2">
    <location>
        <begin position="2"/>
        <end position="95"/>
    </location>
</feature>
<protein>
    <recommendedName>
        <fullName evidence="2">SMODS and SLOG-associating 2TM effector domain-containing protein</fullName>
    </recommendedName>
</protein>
<accession>A0A938XUL2</accession>
<name>A0A938XUL2_9FIRM</name>
<dbReference type="EMBL" id="JAFBDQ010000034">
    <property type="protein sequence ID" value="MBM7558194.1"/>
    <property type="molecule type" value="Genomic_DNA"/>
</dbReference>
<dbReference type="Pfam" id="PF18160">
    <property type="entry name" value="SLATT_5"/>
    <property type="match status" value="1"/>
</dbReference>
<sequence>NMKNNYIELDNLYSELKKHESNKYINYKEIDRIRKMYNNLLKGVENHKEEDYIYAISLASDEELSCKQNRKLLIYKLKKRVINFLFIILPFIIILLMKLEIFDFLNVLLNN</sequence>
<feature type="transmembrane region" description="Helical" evidence="1">
    <location>
        <begin position="81"/>
        <end position="101"/>
    </location>
</feature>
<comment type="caution">
    <text evidence="3">The sequence shown here is derived from an EMBL/GenBank/DDBJ whole genome shotgun (WGS) entry which is preliminary data.</text>
</comment>
<evidence type="ECO:0000313" key="3">
    <source>
        <dbReference type="EMBL" id="MBM7558194.1"/>
    </source>
</evidence>
<gene>
    <name evidence="3" type="ORF">JOC47_003064</name>
</gene>
<feature type="non-terminal residue" evidence="3">
    <location>
        <position position="1"/>
    </location>
</feature>
<keyword evidence="4" id="KW-1185">Reference proteome</keyword>
<evidence type="ECO:0000313" key="4">
    <source>
        <dbReference type="Proteomes" id="UP000774000"/>
    </source>
</evidence>
<dbReference type="AlphaFoldDB" id="A0A938XUL2"/>
<evidence type="ECO:0000256" key="1">
    <source>
        <dbReference type="SAM" id="Phobius"/>
    </source>
</evidence>
<dbReference type="RefSeq" id="WP_204703237.1">
    <property type="nucleotide sequence ID" value="NZ_JAFBDQ010000034.1"/>
</dbReference>
<keyword evidence="1" id="KW-0812">Transmembrane</keyword>
<keyword evidence="1" id="KW-1133">Transmembrane helix</keyword>